<feature type="binding site" evidence="14">
    <location>
        <position position="456"/>
    </location>
    <ligand>
        <name>Mg(2+)</name>
        <dbReference type="ChEBI" id="CHEBI:18420"/>
        <note>shared with alpha subunit</note>
    </ligand>
</feature>
<evidence type="ECO:0000256" key="8">
    <source>
        <dbReference type="ARBA" id="ARBA00022840"/>
    </source>
</evidence>
<dbReference type="HOGENOM" id="CLU_016891_0_0_6"/>
<comment type="subcellular location">
    <subcellularLocation>
        <location evidence="1 14">Cytoplasm</location>
    </subcellularLocation>
</comment>
<dbReference type="Gene3D" id="3.30.930.10">
    <property type="entry name" value="Bira Bifunctional Protein, Domain 2"/>
    <property type="match status" value="1"/>
</dbReference>
<dbReference type="SMART" id="SM00873">
    <property type="entry name" value="B3_4"/>
    <property type="match status" value="1"/>
</dbReference>
<dbReference type="SUPFAM" id="SSF50249">
    <property type="entry name" value="Nucleic acid-binding proteins"/>
    <property type="match status" value="1"/>
</dbReference>
<feature type="domain" description="B5" evidence="18">
    <location>
        <begin position="402"/>
        <end position="478"/>
    </location>
</feature>
<keyword evidence="9 14" id="KW-0460">Magnesium</keyword>
<dbReference type="Proteomes" id="UP000032420">
    <property type="component" value="Chromosome I"/>
</dbReference>
<keyword evidence="14" id="KW-0963">Cytoplasm</keyword>
<feature type="domain" description="TRNA-binding" evidence="16">
    <location>
        <begin position="39"/>
        <end position="147"/>
    </location>
</feature>
<dbReference type="Pfam" id="PF03483">
    <property type="entry name" value="B3_4"/>
    <property type="match status" value="1"/>
</dbReference>
<dbReference type="Gene3D" id="3.30.70.380">
    <property type="entry name" value="Ferrodoxin-fold anticodon-binding domain"/>
    <property type="match status" value="1"/>
</dbReference>
<dbReference type="InterPro" id="IPR020825">
    <property type="entry name" value="Phe-tRNA_synthase-like_B3/B4"/>
</dbReference>
<feature type="binding site" evidence="14">
    <location>
        <position position="466"/>
    </location>
    <ligand>
        <name>Mg(2+)</name>
        <dbReference type="ChEBI" id="CHEBI:18420"/>
        <note>shared with alpha subunit</note>
    </ligand>
</feature>
<feature type="binding site" evidence="14">
    <location>
        <position position="465"/>
    </location>
    <ligand>
        <name>Mg(2+)</name>
        <dbReference type="ChEBI" id="CHEBI:18420"/>
        <note>shared with alpha subunit</note>
    </ligand>
</feature>
<dbReference type="InterPro" id="IPR002547">
    <property type="entry name" value="tRNA-bd_dom"/>
</dbReference>
<organism evidence="19 20">
    <name type="scientific">Candidatus Johnevansia muelleri</name>
    <dbReference type="NCBI Taxonomy" id="1495769"/>
    <lineage>
        <taxon>Bacteria</taxon>
        <taxon>Pseudomonadati</taxon>
        <taxon>Pseudomonadota</taxon>
        <taxon>Gammaproteobacteria</taxon>
        <taxon>Candidatus Johnevansiales</taxon>
        <taxon>Candidatus Johnevansiaceae</taxon>
        <taxon>Candidatus Johnevansia</taxon>
    </lineage>
</organism>
<dbReference type="PROSITE" id="PS51483">
    <property type="entry name" value="B5"/>
    <property type="match status" value="1"/>
</dbReference>
<dbReference type="PATRIC" id="fig|1495769.3.peg.158"/>
<dbReference type="PROSITE" id="PS50886">
    <property type="entry name" value="TRBD"/>
    <property type="match status" value="1"/>
</dbReference>
<dbReference type="Pfam" id="PF03484">
    <property type="entry name" value="B5"/>
    <property type="match status" value="1"/>
</dbReference>
<dbReference type="InterPro" id="IPR005147">
    <property type="entry name" value="tRNA_synthase_B5-dom"/>
</dbReference>
<evidence type="ECO:0000256" key="13">
    <source>
        <dbReference type="ARBA" id="ARBA00049255"/>
    </source>
</evidence>
<keyword evidence="4 15" id="KW-0820">tRNA-binding</keyword>
<protein>
    <recommendedName>
        <fullName evidence="14">Phenylalanine--tRNA ligase beta subunit</fullName>
        <ecNumber evidence="14">6.1.1.20</ecNumber>
    </recommendedName>
    <alternativeName>
        <fullName evidence="14">Phenylalanyl-tRNA synthetase beta subunit</fullName>
        <shortName evidence="14">PheRS</shortName>
    </alternativeName>
</protein>
<reference evidence="20" key="1">
    <citation type="submission" date="2014-07" db="EMBL/GenBank/DDBJ databases">
        <authorList>
            <person name="Santos-Garcia D."/>
        </authorList>
    </citation>
    <scope>NUCLEOTIDE SEQUENCE [LARGE SCALE GENOMIC DNA]</scope>
</reference>
<evidence type="ECO:0000313" key="19">
    <source>
        <dbReference type="EMBL" id="CDZ16436.1"/>
    </source>
</evidence>
<dbReference type="GO" id="GO:0006432">
    <property type="term" value="P:phenylalanyl-tRNA aminoacylation"/>
    <property type="evidence" value="ECO:0007669"/>
    <property type="project" value="UniProtKB-UniRule"/>
</dbReference>
<sequence>MKISEQWLREFVYPKLYTHELANQITIAGLEVTTIETKLALFSGVVIACIININRHPKVNKLNIYKLYDGKIVHKVVCHRYKISQGNNIAFAPLGSFIFKNFRVIKRKIHGVESYGIICRPYELGLETSYKEIIILPKKAIVGVDIRNWIKLDDVIIDVDLTPNRGDCLSLRGFARELGVLNRIPVKFLNFENVHIHNSRVYPININNPKDCPCLVTRVIENIDFNTITPLWMQYRLNNIGILSINIIDDIINYVMLELGQPINTFDIDTINGKLNIRMAHIGESLQLVNGSHIYLRDDTLVSTDKNHLLEITGIIKSKFSNISMDGNTRNILLKSEFLNPLSLTGQARYYNLYTNSSQRFERGVDSTLQHIAIERATKLIIDITGGKAGPITSIQYEVYFPCKRKIELSDKKIEKLLGTHIKTHEIETIISLLGIKIKHKIDCIWNVEVPHWRFDINNVPDLIEELARIYGYSNLISKINIFSISRMELKKNLSCIDICKQLITREYNEVITYSFISSELQYMFDPYVAALKIYNPINKDMSVMRTSLWPGLITTFIYNKNRHKTSIALFEKGMVFIGDNAQYVKQIKKIGGILTGTRYSIWTSHSENLDFLDIKGDVESILHIGGNIESWYFEYVEHPALHPGKSAKILYIDKDGTFNNTVGWIGAIHPDIATALNINFEVFLFELDIDLILTRKSIKVKKISRFPETSRDLSLIVKQEIPIIILIDSIRSISGDWLTDIKFFDIYQGHGIKFGYKSITFSLTWQHPFRTLYDKDIEKIMLNIINYLNKNHEVTIRN</sequence>
<dbReference type="InterPro" id="IPR045060">
    <property type="entry name" value="Phe-tRNA-ligase_IIc_bsu"/>
</dbReference>
<dbReference type="GO" id="GO:0004826">
    <property type="term" value="F:phenylalanine-tRNA ligase activity"/>
    <property type="evidence" value="ECO:0007669"/>
    <property type="project" value="UniProtKB-UniRule"/>
</dbReference>
<comment type="similarity">
    <text evidence="2 14">Belongs to the phenylalanyl-tRNA synthetase beta subunit family. Type 1 subfamily.</text>
</comment>
<evidence type="ECO:0000259" key="17">
    <source>
        <dbReference type="PROSITE" id="PS51447"/>
    </source>
</evidence>
<keyword evidence="20" id="KW-1185">Reference proteome</keyword>
<dbReference type="KEGG" id="eme:CEM_169"/>
<dbReference type="GO" id="GO:0000049">
    <property type="term" value="F:tRNA binding"/>
    <property type="evidence" value="ECO:0007669"/>
    <property type="project" value="UniProtKB-UniRule"/>
</dbReference>
<dbReference type="GO" id="GO:0005524">
    <property type="term" value="F:ATP binding"/>
    <property type="evidence" value="ECO:0007669"/>
    <property type="project" value="UniProtKB-UniRule"/>
</dbReference>
<dbReference type="STRING" id="1495769.CEM_169"/>
<dbReference type="Gene3D" id="3.30.56.10">
    <property type="match status" value="2"/>
</dbReference>
<evidence type="ECO:0000256" key="7">
    <source>
        <dbReference type="ARBA" id="ARBA00022741"/>
    </source>
</evidence>
<dbReference type="SUPFAM" id="SSF46955">
    <property type="entry name" value="Putative DNA-binding domain"/>
    <property type="match status" value="1"/>
</dbReference>
<dbReference type="InterPro" id="IPR012340">
    <property type="entry name" value="NA-bd_OB-fold"/>
</dbReference>
<keyword evidence="11 14" id="KW-0648">Protein biosynthesis</keyword>
<evidence type="ECO:0000256" key="1">
    <source>
        <dbReference type="ARBA" id="ARBA00004496"/>
    </source>
</evidence>
<dbReference type="Gene3D" id="3.50.40.10">
    <property type="entry name" value="Phenylalanyl-trna Synthetase, Chain B, domain 3"/>
    <property type="match status" value="1"/>
</dbReference>
<keyword evidence="12 14" id="KW-0030">Aminoacyl-tRNA synthetase</keyword>
<dbReference type="SUPFAM" id="SSF55681">
    <property type="entry name" value="Class II aaRS and biotin synthetases"/>
    <property type="match status" value="1"/>
</dbReference>
<dbReference type="InterPro" id="IPR005121">
    <property type="entry name" value="Fdx_antiC-bd"/>
</dbReference>
<keyword evidence="7 14" id="KW-0547">Nucleotide-binding</keyword>
<dbReference type="InterPro" id="IPR041616">
    <property type="entry name" value="PheRS_beta_core"/>
</dbReference>
<comment type="subunit">
    <text evidence="3 14">Tetramer of two alpha and two beta subunits.</text>
</comment>
<evidence type="ECO:0000256" key="5">
    <source>
        <dbReference type="ARBA" id="ARBA00022598"/>
    </source>
</evidence>
<dbReference type="GO" id="GO:0000287">
    <property type="term" value="F:magnesium ion binding"/>
    <property type="evidence" value="ECO:0007669"/>
    <property type="project" value="UniProtKB-UniRule"/>
</dbReference>
<evidence type="ECO:0000256" key="6">
    <source>
        <dbReference type="ARBA" id="ARBA00022723"/>
    </source>
</evidence>
<dbReference type="AlphaFoldDB" id="A0A078KB89"/>
<dbReference type="CDD" id="cd00769">
    <property type="entry name" value="PheRS_beta_core"/>
    <property type="match status" value="1"/>
</dbReference>
<keyword evidence="5 14" id="KW-0436">Ligase</keyword>
<keyword evidence="6 14" id="KW-0479">Metal-binding</keyword>
<evidence type="ECO:0000256" key="11">
    <source>
        <dbReference type="ARBA" id="ARBA00022917"/>
    </source>
</evidence>
<dbReference type="PROSITE" id="PS51447">
    <property type="entry name" value="FDX_ACB"/>
    <property type="match status" value="1"/>
</dbReference>
<dbReference type="Gene3D" id="2.40.50.140">
    <property type="entry name" value="Nucleic acid-binding proteins"/>
    <property type="match status" value="1"/>
</dbReference>
<accession>A0A078KB89</accession>
<evidence type="ECO:0000256" key="3">
    <source>
        <dbReference type="ARBA" id="ARBA00011209"/>
    </source>
</evidence>
<dbReference type="EC" id="6.1.1.20" evidence="14"/>
<dbReference type="Pfam" id="PF03147">
    <property type="entry name" value="FDX-ACB"/>
    <property type="match status" value="1"/>
</dbReference>
<dbReference type="PANTHER" id="PTHR10947:SF0">
    <property type="entry name" value="PHENYLALANINE--TRNA LIGASE BETA SUBUNIT"/>
    <property type="match status" value="1"/>
</dbReference>
<feature type="domain" description="FDX-ACB" evidence="17">
    <location>
        <begin position="705"/>
        <end position="798"/>
    </location>
</feature>
<dbReference type="EMBL" id="LM655252">
    <property type="protein sequence ID" value="CDZ16436.1"/>
    <property type="molecule type" value="Genomic_DNA"/>
</dbReference>
<dbReference type="PANTHER" id="PTHR10947">
    <property type="entry name" value="PHENYLALANYL-TRNA SYNTHETASE BETA CHAIN AND LEUCINE-RICH REPEAT-CONTAINING PROTEIN 47"/>
    <property type="match status" value="1"/>
</dbReference>
<keyword evidence="10 15" id="KW-0694">RNA-binding</keyword>
<keyword evidence="8 14" id="KW-0067">ATP-binding</keyword>
<evidence type="ECO:0000259" key="16">
    <source>
        <dbReference type="PROSITE" id="PS50886"/>
    </source>
</evidence>
<evidence type="ECO:0000256" key="12">
    <source>
        <dbReference type="ARBA" id="ARBA00023146"/>
    </source>
</evidence>
<dbReference type="InterPro" id="IPR045864">
    <property type="entry name" value="aa-tRNA-synth_II/BPL/LPL"/>
</dbReference>
<gene>
    <name evidence="14 19" type="primary">pheT</name>
    <name evidence="19" type="ORF">CEM_169</name>
</gene>
<dbReference type="InterPro" id="IPR009061">
    <property type="entry name" value="DNA-bd_dom_put_sf"/>
</dbReference>
<dbReference type="SUPFAM" id="SSF56037">
    <property type="entry name" value="PheT/TilS domain"/>
    <property type="match status" value="1"/>
</dbReference>
<dbReference type="InterPro" id="IPR005146">
    <property type="entry name" value="B3/B4_tRNA-bd"/>
</dbReference>
<dbReference type="NCBIfam" id="TIGR00472">
    <property type="entry name" value="pheT_bact"/>
    <property type="match status" value="1"/>
</dbReference>
<dbReference type="Pfam" id="PF17759">
    <property type="entry name" value="tRNA_synthFbeta"/>
    <property type="match status" value="1"/>
</dbReference>
<evidence type="ECO:0000256" key="9">
    <source>
        <dbReference type="ARBA" id="ARBA00022842"/>
    </source>
</evidence>
<evidence type="ECO:0000256" key="4">
    <source>
        <dbReference type="ARBA" id="ARBA00022555"/>
    </source>
</evidence>
<dbReference type="SMART" id="SM00896">
    <property type="entry name" value="FDX-ACB"/>
    <property type="match status" value="1"/>
</dbReference>
<name>A0A078KB89_9GAMM</name>
<dbReference type="SUPFAM" id="SSF54991">
    <property type="entry name" value="Anticodon-binding domain of PheRS"/>
    <property type="match status" value="1"/>
</dbReference>
<proteinExistence type="inferred from homology"/>
<dbReference type="HAMAP" id="MF_00283">
    <property type="entry name" value="Phe_tRNA_synth_beta1"/>
    <property type="match status" value="1"/>
</dbReference>
<dbReference type="SMART" id="SM00874">
    <property type="entry name" value="B5"/>
    <property type="match status" value="1"/>
</dbReference>
<evidence type="ECO:0000256" key="10">
    <source>
        <dbReference type="ARBA" id="ARBA00022884"/>
    </source>
</evidence>
<dbReference type="GO" id="GO:0009328">
    <property type="term" value="C:phenylalanine-tRNA ligase complex"/>
    <property type="evidence" value="ECO:0007669"/>
    <property type="project" value="TreeGrafter"/>
</dbReference>
<evidence type="ECO:0000259" key="18">
    <source>
        <dbReference type="PROSITE" id="PS51483"/>
    </source>
</evidence>
<evidence type="ECO:0000256" key="15">
    <source>
        <dbReference type="PROSITE-ProRule" id="PRU00209"/>
    </source>
</evidence>
<comment type="cofactor">
    <cofactor evidence="14">
        <name>Mg(2+)</name>
        <dbReference type="ChEBI" id="CHEBI:18420"/>
    </cofactor>
    <text evidence="14">Binds 2 magnesium ions per tetramer.</text>
</comment>
<evidence type="ECO:0000256" key="2">
    <source>
        <dbReference type="ARBA" id="ARBA00008653"/>
    </source>
</evidence>
<evidence type="ECO:0000313" key="20">
    <source>
        <dbReference type="Proteomes" id="UP000032420"/>
    </source>
</evidence>
<dbReference type="InterPro" id="IPR004532">
    <property type="entry name" value="Phe-tRNA-ligase_IIc_bsu_bact"/>
</dbReference>
<comment type="catalytic activity">
    <reaction evidence="13 14">
        <text>tRNA(Phe) + L-phenylalanine + ATP = L-phenylalanyl-tRNA(Phe) + AMP + diphosphate + H(+)</text>
        <dbReference type="Rhea" id="RHEA:19413"/>
        <dbReference type="Rhea" id="RHEA-COMP:9668"/>
        <dbReference type="Rhea" id="RHEA-COMP:9699"/>
        <dbReference type="ChEBI" id="CHEBI:15378"/>
        <dbReference type="ChEBI" id="CHEBI:30616"/>
        <dbReference type="ChEBI" id="CHEBI:33019"/>
        <dbReference type="ChEBI" id="CHEBI:58095"/>
        <dbReference type="ChEBI" id="CHEBI:78442"/>
        <dbReference type="ChEBI" id="CHEBI:78531"/>
        <dbReference type="ChEBI" id="CHEBI:456215"/>
        <dbReference type="EC" id="6.1.1.20"/>
    </reaction>
</comment>
<dbReference type="InterPro" id="IPR036690">
    <property type="entry name" value="Fdx_antiC-bd_sf"/>
</dbReference>
<feature type="binding site" evidence="14">
    <location>
        <position position="462"/>
    </location>
    <ligand>
        <name>Mg(2+)</name>
        <dbReference type="ChEBI" id="CHEBI:18420"/>
        <note>shared with alpha subunit</note>
    </ligand>
</feature>
<evidence type="ECO:0000256" key="14">
    <source>
        <dbReference type="HAMAP-Rule" id="MF_00283"/>
    </source>
</evidence>